<reference evidence="4 5" key="1">
    <citation type="submission" date="2017-05" db="EMBL/GenBank/DDBJ databases">
        <title>PacBio assembly of a Plasmodium knowlesi genome sequence with Hi-C correction and manual annotation of the SICAvar gene family.</title>
        <authorList>
            <person name="Lapp S.A."/>
            <person name="Geraldo J.A."/>
            <person name="Chien J.-T."/>
            <person name="Ay F."/>
            <person name="Pakala S.B."/>
            <person name="Batugedara G."/>
            <person name="Humphrey J.C."/>
            <person name="Debarry J.D."/>
            <person name="Le Roch K.G."/>
            <person name="Galinski M.R."/>
            <person name="Kissinger J.C."/>
        </authorList>
    </citation>
    <scope>NUCLEOTIDE SEQUENCE [LARGE SCALE GENOMIC DNA]</scope>
    <source>
        <strain evidence="5">Malayan Strain Pk1 (A+)</strain>
    </source>
</reference>
<dbReference type="OrthoDB" id="377798at2759"/>
<evidence type="ECO:0000256" key="2">
    <source>
        <dbReference type="SAM" id="Phobius"/>
    </source>
</evidence>
<feature type="transmembrane region" description="Helical" evidence="2">
    <location>
        <begin position="47"/>
        <end position="70"/>
    </location>
</feature>
<dbReference type="EMBL" id="NETL01000015">
    <property type="protein sequence ID" value="OTN68748.1"/>
    <property type="molecule type" value="Genomic_DNA"/>
</dbReference>
<keyword evidence="2" id="KW-1133">Transmembrane helix</keyword>
<proteinExistence type="predicted"/>
<feature type="compositionally biased region" description="Basic and acidic residues" evidence="1">
    <location>
        <begin position="358"/>
        <end position="407"/>
    </location>
</feature>
<feature type="compositionally biased region" description="Basic and acidic residues" evidence="1">
    <location>
        <begin position="673"/>
        <end position="726"/>
    </location>
</feature>
<feature type="compositionally biased region" description="Basic and acidic residues" evidence="1">
    <location>
        <begin position="273"/>
        <end position="299"/>
    </location>
</feature>
<evidence type="ECO:0000256" key="1">
    <source>
        <dbReference type="SAM" id="MobiDB-lite"/>
    </source>
</evidence>
<evidence type="ECO:0000259" key="3">
    <source>
        <dbReference type="Pfam" id="PF09687"/>
    </source>
</evidence>
<dbReference type="VEuPathDB" id="PlasmoDB:PKA1H_010022600"/>
<feature type="compositionally biased region" description="Basic and acidic residues" evidence="1">
    <location>
        <begin position="480"/>
        <end position="508"/>
    </location>
</feature>
<dbReference type="PANTHER" id="PTHR36193">
    <property type="entry name" value="PHISTB DOMAIN-CONTAINING RESA-LIKE PROTEIN 1"/>
    <property type="match status" value="1"/>
</dbReference>
<evidence type="ECO:0000313" key="4">
    <source>
        <dbReference type="EMBL" id="OTN68748.1"/>
    </source>
</evidence>
<feature type="compositionally biased region" description="Low complexity" evidence="1">
    <location>
        <begin position="317"/>
        <end position="326"/>
    </location>
</feature>
<organism evidence="4 5">
    <name type="scientific">Plasmodium knowlesi</name>
    <dbReference type="NCBI Taxonomy" id="5850"/>
    <lineage>
        <taxon>Eukaryota</taxon>
        <taxon>Sar</taxon>
        <taxon>Alveolata</taxon>
        <taxon>Apicomplexa</taxon>
        <taxon>Aconoidasida</taxon>
        <taxon>Haemosporida</taxon>
        <taxon>Plasmodiidae</taxon>
        <taxon>Plasmodium</taxon>
        <taxon>Plasmodium (Plasmodium)</taxon>
    </lineage>
</organism>
<feature type="compositionally biased region" description="Basic and acidic residues" evidence="1">
    <location>
        <begin position="156"/>
        <end position="165"/>
    </location>
</feature>
<protein>
    <recommendedName>
        <fullName evidence="3">Plasmodium RESA N-terminal domain-containing protein</fullName>
    </recommendedName>
</protein>
<dbReference type="VEuPathDB" id="PlasmoDB:PKNOH_S01026300"/>
<dbReference type="Pfam" id="PF09687">
    <property type="entry name" value="PRESAN"/>
    <property type="match status" value="1"/>
</dbReference>
<feature type="compositionally biased region" description="Basic and acidic residues" evidence="1">
    <location>
        <begin position="175"/>
        <end position="214"/>
    </location>
</feature>
<dbReference type="InterPro" id="IPR019111">
    <property type="entry name" value="PRESA_N"/>
</dbReference>
<feature type="region of interest" description="Disordered" evidence="1">
    <location>
        <begin position="480"/>
        <end position="563"/>
    </location>
</feature>
<dbReference type="PANTHER" id="PTHR36193:SF23">
    <property type="entry name" value="PHISTB DOMAIN-CONTAINING RESA-LIKE PROTEIN 1"/>
    <property type="match status" value="1"/>
</dbReference>
<feature type="compositionally biased region" description="Basic and acidic residues" evidence="1">
    <location>
        <begin position="528"/>
        <end position="560"/>
    </location>
</feature>
<evidence type="ECO:0000313" key="5">
    <source>
        <dbReference type="Proteomes" id="UP000195012"/>
    </source>
</evidence>
<sequence>MNPCNIPIIVLPGTSSPADIRRAIDTNNQTVATSDGKKSKCKSRKSFADFNLASLPYKVLFIFGVIVVLLQKNNTSSNLEVSRNGRSLGAYSHDDSYEYYGSGRKWEDEEDMYNLRMRGRDENDGDEKNREHRSDADDKRTFHDMKPAPAYDDEKDDKRTFHDMKPAPAYDDEKDDKSKIIHDNKPVPPKPDGDEKNKEHRSDADDKRTFHDMKPAPAYDDEKDDKSKIIHDNKPVPPKPDGDEKNKEHRSDADDKRTFHDMKPAPAYDDEKDDKSKIIHDNKPVPPKPDGDDPGKGDGHNVVPSPDVPDDDPTNPPATTAAPRTPGGDKHDDRHDDKDNVIKIIKTHKIEPDDEHDDDRRYDRHDDRHYDDRRFDRHDDRHDDDRRFDRHDDDRRYDKHDDRHYDDRRFDRHDDRRFDRHDDRRYDRHDDDRHYDKHDDRHDDKDNVIKIIKTHKIEPDDEHDDDRRYDRHDDRHYDDRRFDRHDDRHDDDRHYDDRRFDRHDDGSHPNHRGRRVGVTGAMSQGPDPRGDRRGDEREFRNYDERGRNLDDRRGRNRYDDFNGLDEFGGYYNRRFRRGDDSSAHYDRFNSMRYEGDFSQGSRGGRMRNENPFSVPRDRRDDVNGPRKSHDSRPPRGNPEDDPRQFPNSRGPMEREDEFEDGRNRRMRAGPQGDEGRRDERGRDRRLDMEEDRFNSREDFMRRSADGRRGQVGRDVHGRPEGDDERLPFGCTQAELEEQMTEEELNRRIQNLRPNATVKEMFVLFNQILSFERKKFVKTQEYIMRYSQYLQKTLLLPTPIRMKYWWRAHYNMTEELIKKERGDFQDFYAFVNRGPCQKWDFLYFVNAKRKSWEELSDLMKSVWMEILTYKMKKHSKL</sequence>
<dbReference type="NCBIfam" id="TIGR01639">
    <property type="entry name" value="P_fal_TIGR01639"/>
    <property type="match status" value="1"/>
</dbReference>
<gene>
    <name evidence="4" type="ORF">PKNOH_S01026300</name>
</gene>
<feature type="compositionally biased region" description="Basic and acidic residues" evidence="1">
    <location>
        <begin position="615"/>
        <end position="643"/>
    </location>
</feature>
<keyword evidence="2" id="KW-0812">Transmembrane</keyword>
<feature type="compositionally biased region" description="Basic and acidic residues" evidence="1">
    <location>
        <begin position="119"/>
        <end position="146"/>
    </location>
</feature>
<dbReference type="eggNOG" id="ENOG502RSY7">
    <property type="taxonomic scope" value="Eukaryota"/>
</dbReference>
<dbReference type="AlphaFoldDB" id="A0A1Y3DZX5"/>
<feature type="region of interest" description="Disordered" evidence="1">
    <location>
        <begin position="593"/>
        <end position="726"/>
    </location>
</feature>
<dbReference type="VEuPathDB" id="PlasmoDB:PKNH_0117900"/>
<feature type="compositionally biased region" description="Basic and acidic residues" evidence="1">
    <location>
        <begin position="327"/>
        <end position="341"/>
    </location>
</feature>
<dbReference type="Proteomes" id="UP000195012">
    <property type="component" value="Unassembled WGS sequence"/>
</dbReference>
<feature type="region of interest" description="Disordered" evidence="1">
    <location>
        <begin position="119"/>
        <end position="407"/>
    </location>
</feature>
<accession>A0A1Y3DZX5</accession>
<dbReference type="InterPro" id="IPR044885">
    <property type="entry name" value="PRESA_N_sf"/>
</dbReference>
<feature type="compositionally biased region" description="Basic and acidic residues" evidence="1">
    <location>
        <begin position="224"/>
        <end position="263"/>
    </location>
</feature>
<dbReference type="InterPro" id="IPR006526">
    <property type="entry name" value="Export_prot_PHISTa/b/c"/>
</dbReference>
<name>A0A1Y3DZX5_PLAKN</name>
<keyword evidence="2" id="KW-0472">Membrane</keyword>
<comment type="caution">
    <text evidence="4">The sequence shown here is derived from an EMBL/GenBank/DDBJ whole genome shotgun (WGS) entry which is preliminary data.</text>
</comment>
<dbReference type="Gene3D" id="6.10.280.180">
    <property type="entry name" value="Plasmodium RESA, N-terminal helical domain"/>
    <property type="match status" value="1"/>
</dbReference>
<feature type="domain" description="Plasmodium RESA N-terminal" evidence="3">
    <location>
        <begin position="738"/>
        <end position="862"/>
    </location>
</feature>